<gene>
    <name evidence="1" type="ORF">CEE37_00555</name>
</gene>
<sequence length="1561" mass="175258">MRQNKQVRLERKKTSYFLYLLLAAGMLVMLMLIPSSKVSAAGDSGTTDDLLRQWHKFKSECADTGRVAEFMQEGERIIKRLQELEDLRRSSKQAAGENFYQRIAKLQERFKYLLFQIEMARLSVLPPQEIEIMQARYLNERDNLLKDIKALEDSIIVRGELFLESYKQQIALKHQQSKQEMIVDFIYRLAEIYYGRAEEDFYATNDVKIFKPALEKYQRIIDEFPASEYVDDALYNIAYVKNSSQLPDDQVEAITLYKTLIEKYQNSPFVAESYWRVAEHYFYQRPPQTHEAIANYSQLLEYPQTSWYARSLYKIGWCHFLDGDYPSAIEHFTLTVESSLDQATEPADVIFASMKDEATQYISVCFAQDQSEWEGSGVDAALTFVTANSLRRETYGKRIIEYLGDIYQYQVGNYPLAIEAYEAYLDLYPYDSKSPWVQERIINCYAINLRDFGQAYNEKDRLFATYRAGTDWDQANPDEQLRADADVIIEKYYFQNINESIGRALDTQDNVLLTSSVGMSRNYLEAFPQGPNAYTVNYNLAIILDQHLTNNNSAYTEYLKVAQTYPDDKHRKEAAVNAVVVAQRMVSAEGEKPIEELQGAELSEAEVKYVGAVDNYLDLFPGGEEAELFLLNAGSVYYNHGDYANSRIYYDRLLTDFPEGERRADAYRYVMNGYFSEGEYGDAERIAKEIQIAGFDSSLVATAKTRQAESVFLSAQGLKSGGDVLAAAEEYKRAALETPGYGQADKALFESGLAYQQADAYSEANEVYLLLVENYPESGLADKALYNVGYNCQSEMNDQQTAARTFEKLSSQYPESKLAQDALRNASINYVEAEDWTSAIRVNRTYVSVYPAAADASVYLFDNAGLFLKMGDEESAGAVYDAYANKYPNDPRAVRARWERGQYLKDQGNTAEALGQFTLGIETHRSLVASGGEGEETYASRCLSEVINSEFEVYQAIEFSPASAIERQKELKLAKRENLLALCEEMNSLAKDEMFEGLYTVGKVEEELSLAFSEQALPDKGRAEEGILTRETANQDAIEISGRAIEAFIKAAEDIDLAIVVLKTKKAELEEHKSGLSTWVSAAQKADSIPQPTLPDSTAMLASIDRSLEGILSATEGGSDWGRRAREKVAELATRNAEIKFSTVRAFLDLPDVGKTEDLRMLYRSGVLSEFASPRGAGVIQLYRDAVNYSVYSENAGEWTTKAIDGVGQVFEVLNAEYSALNERALNAYSQNYITYQDLLGQGEGATTSKGLEAADIAERLVLYSDYSYEFAIGALTTQDKQLLVASEGEEIPAEIISRYTAAAIEEMFLTNERYLGLVAEAVESKIAAEELEEESVLWEDAVMTFEDCAYNFGEHQGELLNLAMEFNQIHGNDRTMALRIGWALVDLDREANLSLLADYGTEMWIKSDAEFVVNQEFTLGWEALEFDTDGWSSPLTTTYVGEADSELEGCDFLWAATEYDSLVCDSLYLRRDFEVENEPVAGDLWISVDGGYALLINGEYVGAAETGEGWSEIAHYDVSQVLVKGPNAVTVMAVDPDSTSGGVALSLRYKVLPTKPSGGP</sequence>
<accession>A0A532V4S6</accession>
<dbReference type="EMBL" id="NJBN01000001">
    <property type="protein sequence ID" value="TKJ42201.1"/>
    <property type="molecule type" value="Genomic_DNA"/>
</dbReference>
<organism evidence="1 2">
    <name type="scientific">candidate division LCP-89 bacterium B3_LCP</name>
    <dbReference type="NCBI Taxonomy" id="2012998"/>
    <lineage>
        <taxon>Bacteria</taxon>
        <taxon>Pseudomonadati</taxon>
        <taxon>Bacteria division LCP-89</taxon>
    </lineage>
</organism>
<dbReference type="SUPFAM" id="SSF49785">
    <property type="entry name" value="Galactose-binding domain-like"/>
    <property type="match status" value="1"/>
</dbReference>
<proteinExistence type="predicted"/>
<evidence type="ECO:0000313" key="2">
    <source>
        <dbReference type="Proteomes" id="UP000319619"/>
    </source>
</evidence>
<dbReference type="Gene3D" id="2.60.120.260">
    <property type="entry name" value="Galactose-binding domain-like"/>
    <property type="match status" value="1"/>
</dbReference>
<evidence type="ECO:0000313" key="1">
    <source>
        <dbReference type="EMBL" id="TKJ42201.1"/>
    </source>
</evidence>
<comment type="caution">
    <text evidence="1">The sequence shown here is derived from an EMBL/GenBank/DDBJ whole genome shotgun (WGS) entry which is preliminary data.</text>
</comment>
<dbReference type="Proteomes" id="UP000319619">
    <property type="component" value="Unassembled WGS sequence"/>
</dbReference>
<dbReference type="SUPFAM" id="SSF48452">
    <property type="entry name" value="TPR-like"/>
    <property type="match status" value="3"/>
</dbReference>
<name>A0A532V4S6_UNCL8</name>
<dbReference type="InterPro" id="IPR011990">
    <property type="entry name" value="TPR-like_helical_dom_sf"/>
</dbReference>
<dbReference type="Pfam" id="PF13174">
    <property type="entry name" value="TPR_6"/>
    <property type="match status" value="3"/>
</dbReference>
<dbReference type="InterPro" id="IPR019734">
    <property type="entry name" value="TPR_rpt"/>
</dbReference>
<evidence type="ECO:0008006" key="3">
    <source>
        <dbReference type="Google" id="ProtNLM"/>
    </source>
</evidence>
<dbReference type="Gene3D" id="1.25.40.10">
    <property type="entry name" value="Tetratricopeptide repeat domain"/>
    <property type="match status" value="6"/>
</dbReference>
<dbReference type="InterPro" id="IPR008979">
    <property type="entry name" value="Galactose-bd-like_sf"/>
</dbReference>
<protein>
    <recommendedName>
        <fullName evidence="3">Outer membrane lipoprotein BamD-like domain-containing protein</fullName>
    </recommendedName>
</protein>
<reference evidence="1 2" key="1">
    <citation type="submission" date="2017-06" db="EMBL/GenBank/DDBJ databases">
        <title>Novel microbial phyla capable of carbon fixation and sulfur reduction in deep-sea sediments.</title>
        <authorList>
            <person name="Huang J."/>
            <person name="Baker B."/>
            <person name="Wang Y."/>
        </authorList>
    </citation>
    <scope>NUCLEOTIDE SEQUENCE [LARGE SCALE GENOMIC DNA]</scope>
    <source>
        <strain evidence="1">B3_LCP</strain>
    </source>
</reference>